<dbReference type="Proteomes" id="UP000472263">
    <property type="component" value="Chromosome 16"/>
</dbReference>
<evidence type="ECO:0000256" key="5">
    <source>
        <dbReference type="ARBA" id="ARBA00022847"/>
    </source>
</evidence>
<feature type="transmembrane region" description="Helical" evidence="10">
    <location>
        <begin position="60"/>
        <end position="78"/>
    </location>
</feature>
<gene>
    <name evidence="11" type="primary">SLC45A4</name>
    <name evidence="11" type="synonym">slc45a4b</name>
</gene>
<dbReference type="InterPro" id="IPR011701">
    <property type="entry name" value="MFS"/>
</dbReference>
<keyword evidence="7 10" id="KW-0472">Membrane</keyword>
<evidence type="ECO:0000256" key="1">
    <source>
        <dbReference type="ARBA" id="ARBA00004141"/>
    </source>
</evidence>
<keyword evidence="6 10" id="KW-1133">Transmembrane helix</keyword>
<keyword evidence="3" id="KW-0597">Phosphoprotein</keyword>
<evidence type="ECO:0000256" key="2">
    <source>
        <dbReference type="ARBA" id="ARBA00022448"/>
    </source>
</evidence>
<feature type="compositionally biased region" description="Acidic residues" evidence="9">
    <location>
        <begin position="26"/>
        <end position="38"/>
    </location>
</feature>
<dbReference type="Gene3D" id="1.20.1250.20">
    <property type="entry name" value="MFS general substrate transporter like domains"/>
    <property type="match status" value="2"/>
</dbReference>
<feature type="transmembrane region" description="Helical" evidence="10">
    <location>
        <begin position="117"/>
        <end position="139"/>
    </location>
</feature>
<dbReference type="PANTHER" id="PTHR19432:SF7">
    <property type="entry name" value="SOLUTE CARRIER FAMILY 45 MEMBER 4"/>
    <property type="match status" value="1"/>
</dbReference>
<proteinExistence type="inferred from homology"/>
<comment type="similarity">
    <text evidence="8">Belongs to the glycoside-pentoside-hexuronide (GPH) cation symporter transporter (TC 2.A.2) family.</text>
</comment>
<feature type="region of interest" description="Disordered" evidence="9">
    <location>
        <begin position="285"/>
        <end position="310"/>
    </location>
</feature>
<feature type="transmembrane region" description="Helical" evidence="10">
    <location>
        <begin position="556"/>
        <end position="578"/>
    </location>
</feature>
<reference evidence="11" key="2">
    <citation type="submission" date="2025-08" db="UniProtKB">
        <authorList>
            <consortium name="Ensembl"/>
        </authorList>
    </citation>
    <scope>IDENTIFICATION</scope>
</reference>
<dbReference type="GO" id="GO:0008506">
    <property type="term" value="F:sucrose:proton symporter activity"/>
    <property type="evidence" value="ECO:0007669"/>
    <property type="project" value="TreeGrafter"/>
</dbReference>
<feature type="region of interest" description="Disordered" evidence="9">
    <location>
        <begin position="1"/>
        <end position="39"/>
    </location>
</feature>
<evidence type="ECO:0000313" key="11">
    <source>
        <dbReference type="Ensembl" id="ENSMMDP00005048705.1"/>
    </source>
</evidence>
<feature type="transmembrane region" description="Helical" evidence="10">
    <location>
        <begin position="84"/>
        <end position="105"/>
    </location>
</feature>
<reference evidence="11" key="1">
    <citation type="submission" date="2019-06" db="EMBL/GenBank/DDBJ databases">
        <authorList>
            <consortium name="Wellcome Sanger Institute Data Sharing"/>
        </authorList>
    </citation>
    <scope>NUCLEOTIDE SEQUENCE [LARGE SCALE GENOMIC DNA]</scope>
</reference>
<feature type="transmembrane region" description="Helical" evidence="10">
    <location>
        <begin position="692"/>
        <end position="714"/>
    </location>
</feature>
<feature type="transmembrane region" description="Helical" evidence="10">
    <location>
        <begin position="151"/>
        <end position="170"/>
    </location>
</feature>
<feature type="transmembrane region" description="Helical" evidence="10">
    <location>
        <begin position="590"/>
        <end position="609"/>
    </location>
</feature>
<keyword evidence="5" id="KW-0769">Symport</keyword>
<dbReference type="PANTHER" id="PTHR19432">
    <property type="entry name" value="SUGAR TRANSPORTER"/>
    <property type="match status" value="1"/>
</dbReference>
<accession>A0A668A1I7</accession>
<keyword evidence="4 10" id="KW-0812">Transmembrane</keyword>
<feature type="transmembrane region" description="Helical" evidence="10">
    <location>
        <begin position="229"/>
        <end position="249"/>
    </location>
</feature>
<name>A0A668A1I7_9TELE</name>
<feature type="transmembrane region" description="Helical" evidence="10">
    <location>
        <begin position="658"/>
        <end position="680"/>
    </location>
</feature>
<dbReference type="InterPro" id="IPR036259">
    <property type="entry name" value="MFS_trans_sf"/>
</dbReference>
<keyword evidence="12" id="KW-1185">Reference proteome</keyword>
<protein>
    <submittedName>
        <fullName evidence="11">Solute carrier family 45 member 4</fullName>
    </submittedName>
</protein>
<feature type="transmembrane region" description="Helical" evidence="10">
    <location>
        <begin position="506"/>
        <end position="527"/>
    </location>
</feature>
<dbReference type="GO" id="GO:0016020">
    <property type="term" value="C:membrane"/>
    <property type="evidence" value="ECO:0007669"/>
    <property type="project" value="UniProtKB-SubCell"/>
</dbReference>
<dbReference type="Ensembl" id="ENSMMDT00005049660.1">
    <property type="protein sequence ID" value="ENSMMDP00005048705.1"/>
    <property type="gene ID" value="ENSMMDG00005022144.1"/>
</dbReference>
<dbReference type="SUPFAM" id="SSF103473">
    <property type="entry name" value="MFS general substrate transporter"/>
    <property type="match status" value="1"/>
</dbReference>
<dbReference type="Pfam" id="PF07690">
    <property type="entry name" value="MFS_1"/>
    <property type="match status" value="1"/>
</dbReference>
<evidence type="ECO:0000256" key="8">
    <source>
        <dbReference type="ARBA" id="ARBA00038193"/>
    </source>
</evidence>
<evidence type="ECO:0000256" key="7">
    <source>
        <dbReference type="ARBA" id="ARBA00023136"/>
    </source>
</evidence>
<evidence type="ECO:0000256" key="3">
    <source>
        <dbReference type="ARBA" id="ARBA00022553"/>
    </source>
</evidence>
<feature type="transmembrane region" description="Helical" evidence="10">
    <location>
        <begin position="190"/>
        <end position="209"/>
    </location>
</feature>
<feature type="compositionally biased region" description="Basic and acidic residues" evidence="9">
    <location>
        <begin position="16"/>
        <end position="25"/>
    </location>
</feature>
<feature type="region of interest" description="Disordered" evidence="9">
    <location>
        <begin position="736"/>
        <end position="756"/>
    </location>
</feature>
<evidence type="ECO:0000256" key="9">
    <source>
        <dbReference type="SAM" id="MobiDB-lite"/>
    </source>
</evidence>
<evidence type="ECO:0000256" key="10">
    <source>
        <dbReference type="SAM" id="Phobius"/>
    </source>
</evidence>
<dbReference type="FunFam" id="1.20.1250.20:FF:000069">
    <property type="entry name" value="Solute carrier family 45 member 4"/>
    <property type="match status" value="1"/>
</dbReference>
<dbReference type="GeneTree" id="ENSGT00950000182914"/>
<comment type="subcellular location">
    <subcellularLocation>
        <location evidence="1">Membrane</location>
        <topology evidence="1">Multi-pass membrane protein</topology>
    </subcellularLocation>
</comment>
<organism evidence="11 12">
    <name type="scientific">Myripristis murdjan</name>
    <name type="common">pinecone soldierfish</name>
    <dbReference type="NCBI Taxonomy" id="586833"/>
    <lineage>
        <taxon>Eukaryota</taxon>
        <taxon>Metazoa</taxon>
        <taxon>Chordata</taxon>
        <taxon>Craniata</taxon>
        <taxon>Vertebrata</taxon>
        <taxon>Euteleostomi</taxon>
        <taxon>Actinopterygii</taxon>
        <taxon>Neopterygii</taxon>
        <taxon>Teleostei</taxon>
        <taxon>Neoteleostei</taxon>
        <taxon>Acanthomorphata</taxon>
        <taxon>Holocentriformes</taxon>
        <taxon>Holocentridae</taxon>
        <taxon>Myripristis</taxon>
    </lineage>
</organism>
<feature type="transmembrane region" description="Helical" evidence="10">
    <location>
        <begin position="615"/>
        <end position="637"/>
    </location>
</feature>
<evidence type="ECO:0000256" key="4">
    <source>
        <dbReference type="ARBA" id="ARBA00022692"/>
    </source>
</evidence>
<evidence type="ECO:0000313" key="12">
    <source>
        <dbReference type="Proteomes" id="UP000472263"/>
    </source>
</evidence>
<dbReference type="AlphaFoldDB" id="A0A668A1I7"/>
<reference evidence="11" key="3">
    <citation type="submission" date="2025-09" db="UniProtKB">
        <authorList>
            <consortium name="Ensembl"/>
        </authorList>
    </citation>
    <scope>IDENTIFICATION</scope>
</reference>
<sequence length="756" mass="82817">MHRIKPQNAWEAPGLPEKKKPREREEENGDENKEEEEGKGERIPLRRWIMHGAVMFGREFCYAMETALVTPVLLQIGLPEQYYSLTWFLSPILGLIFTPLIGSASDRCTLRWGRRRPFILALCVGVLLGVALFLNGSLIGLSVGDTPNSQPIGIVLTVVGVVVLDFCADASEGPIRAYLLDVADTEEQDLALNIHAFSAGLGGAVGYMLGGLDWTDTALGRAFKSQEQVLFLFAAIIFIISVTLHMLSIPEQPFTPAHQLKGTEDGDYTSQLSLRPLGHTPPSLDIIGEEDAFTQDPSREDNESDPEEGEINFLSVERVRSKSDSVLAMPDATIQLDPDLDPDAHHFLSEVHPFLPETQQEVEDAFLPSDYGNGLSLCPPYLPPAPCGTSPPADGIVDLEPRSITANSSRPHPHTFYRQPSFTFSYYGRVGSQRHRLRRPTVGHLPITSSRSLNDLCDLQRRADRRELQLSASSLSSEASSSEEGPEGGTTVRLLWLSMLKMPKQLWRLCVCHLLTWFSIIAEAVFYTDFMGQVIYHGDPTAPSNSTELQNYHKGVQMGCWGLVVYAATAAVCSALLQKYLDNFDLSIKVIYIVGTLGFSIGTAVMAIFPNVYVAMVMISSMGIISMSISYCPYALLGQYHEIKEYIQHSPANSRRGFGIDCAILSCQVYISQILVASALGAVVEAVGSVRVIPMVASGGSFLGFLTALFLVIYPEGEPSGSQQDQRLVGLPGEAGLRGERTNQGSPGCYRGSVEF</sequence>
<evidence type="ECO:0000256" key="6">
    <source>
        <dbReference type="ARBA" id="ARBA00022989"/>
    </source>
</evidence>
<keyword evidence="2" id="KW-0813">Transport</keyword>